<sequence length="142" mass="16015">MDLMNQMDEESEGTGGWKLWKANIEGVRQGASHGGHASAFVNSGWRAKLRAGKTNAVRYFCLSNIVRLDCGVVESLIATKTCERCRVVRKRNETRRPEPWSVENDRYSESPPPCPKVEHSGNRADGAVLHCLQTLQYRYYAT</sequence>
<reference evidence="2" key="1">
    <citation type="submission" date="2011-02" db="EMBL/GenBank/DDBJ databases">
        <title>The genome of the leaf-cutting ant Acromyrmex echinatior suggests key adaptations to social evolution and fungus farming.</title>
        <authorList>
            <person name="Nygaard S."/>
            <person name="Zhang G."/>
        </authorList>
    </citation>
    <scope>NUCLEOTIDE SEQUENCE</scope>
</reference>
<keyword evidence="3" id="KW-1185">Reference proteome</keyword>
<accession>F4X5K5</accession>
<evidence type="ECO:0000256" key="1">
    <source>
        <dbReference type="SAM" id="MobiDB-lite"/>
    </source>
</evidence>
<evidence type="ECO:0000313" key="2">
    <source>
        <dbReference type="EMBL" id="EGI58295.1"/>
    </source>
</evidence>
<feature type="region of interest" description="Disordered" evidence="1">
    <location>
        <begin position="92"/>
        <end position="119"/>
    </location>
</feature>
<dbReference type="InParanoid" id="F4X5K5"/>
<evidence type="ECO:0000313" key="3">
    <source>
        <dbReference type="Proteomes" id="UP000007755"/>
    </source>
</evidence>
<feature type="compositionally biased region" description="Basic and acidic residues" evidence="1">
    <location>
        <begin position="92"/>
        <end position="108"/>
    </location>
</feature>
<dbReference type="Proteomes" id="UP000007755">
    <property type="component" value="Unassembled WGS sequence"/>
</dbReference>
<proteinExistence type="predicted"/>
<name>F4X5K5_ACREC</name>
<gene>
    <name evidence="2" type="ORF">G5I_13639</name>
</gene>
<protein>
    <submittedName>
        <fullName evidence="2">Uncharacterized protein</fullName>
    </submittedName>
</protein>
<dbReference type="EMBL" id="GL888719">
    <property type="protein sequence ID" value="EGI58295.1"/>
    <property type="molecule type" value="Genomic_DNA"/>
</dbReference>
<dbReference type="AlphaFoldDB" id="F4X5K5"/>
<organism evidence="3">
    <name type="scientific">Acromyrmex echinatior</name>
    <name type="common">Panamanian leafcutter ant</name>
    <name type="synonym">Acromyrmex octospinosus echinatior</name>
    <dbReference type="NCBI Taxonomy" id="103372"/>
    <lineage>
        <taxon>Eukaryota</taxon>
        <taxon>Metazoa</taxon>
        <taxon>Ecdysozoa</taxon>
        <taxon>Arthropoda</taxon>
        <taxon>Hexapoda</taxon>
        <taxon>Insecta</taxon>
        <taxon>Pterygota</taxon>
        <taxon>Neoptera</taxon>
        <taxon>Endopterygota</taxon>
        <taxon>Hymenoptera</taxon>
        <taxon>Apocrita</taxon>
        <taxon>Aculeata</taxon>
        <taxon>Formicoidea</taxon>
        <taxon>Formicidae</taxon>
        <taxon>Myrmicinae</taxon>
        <taxon>Acromyrmex</taxon>
    </lineage>
</organism>